<evidence type="ECO:0000256" key="2">
    <source>
        <dbReference type="SAM" id="Phobius"/>
    </source>
</evidence>
<gene>
    <name evidence="4" type="ORF">AAAT34_11690</name>
</gene>
<dbReference type="Pfam" id="PF13672">
    <property type="entry name" value="PP2C_2"/>
    <property type="match status" value="1"/>
</dbReference>
<sequence>MKIEIYQPQAIWELGQRDNQEDSIFPAFGKATDDDHLFILCDGMGGHEHGEVASQTVCKAMSDTILSLSKQSFTDDDLLYALQAAYRQLDCLDNSHLKKMGTTLCLLYFHKGGLTAAHIGDSRIYHIRPKENRIIYQSRDHSLVYDLYQAGEISYDEMRTSTQKNIITRAIQPGEENRVRPAIVHITDIQPGDYFYICSDGMLEQMSNEELCHLLTSDGSDEKKRMQLVAATSDNKDNHSAYLIHIKKVEHESDDSLLLEDEQTSKDNALNIRPHSQSDDVSIVSRPIPKPQAEVRKSPKRGYTLYVLLAVCIILAGGVGYKMLRPQKTIQRENQNSVIKTDVYSTPRPQKPISKTASKPSEQIEHKSTPRKEATVSKQSSSKDSLKNQQKLPAQEKRSKKQKTKEEDAIKKLKESSKVKDLYNQDSHGGANPKNKQEVNI</sequence>
<name>A0ABV1FTN4_9BACT</name>
<evidence type="ECO:0000259" key="3">
    <source>
        <dbReference type="PROSITE" id="PS51746"/>
    </source>
</evidence>
<feature type="compositionally biased region" description="Polar residues" evidence="1">
    <location>
        <begin position="339"/>
        <end position="361"/>
    </location>
</feature>
<feature type="compositionally biased region" description="Basic and acidic residues" evidence="1">
    <location>
        <begin position="362"/>
        <end position="375"/>
    </location>
</feature>
<comment type="caution">
    <text evidence="4">The sequence shown here is derived from an EMBL/GenBank/DDBJ whole genome shotgun (WGS) entry which is preliminary data.</text>
</comment>
<dbReference type="PANTHER" id="PTHR47992">
    <property type="entry name" value="PROTEIN PHOSPHATASE"/>
    <property type="match status" value="1"/>
</dbReference>
<dbReference type="SUPFAM" id="SSF81606">
    <property type="entry name" value="PP2C-like"/>
    <property type="match status" value="1"/>
</dbReference>
<feature type="domain" description="PPM-type phosphatase" evidence="3">
    <location>
        <begin position="2"/>
        <end position="288"/>
    </location>
</feature>
<dbReference type="CDD" id="cd00143">
    <property type="entry name" value="PP2Cc"/>
    <property type="match status" value="1"/>
</dbReference>
<dbReference type="Proteomes" id="UP001487296">
    <property type="component" value="Unassembled WGS sequence"/>
</dbReference>
<accession>A0ABV1FTN4</accession>
<proteinExistence type="predicted"/>
<dbReference type="InterPro" id="IPR036457">
    <property type="entry name" value="PPM-type-like_dom_sf"/>
</dbReference>
<dbReference type="PROSITE" id="PS51746">
    <property type="entry name" value="PPM_2"/>
    <property type="match status" value="1"/>
</dbReference>
<evidence type="ECO:0000313" key="5">
    <source>
        <dbReference type="Proteomes" id="UP001487296"/>
    </source>
</evidence>
<feature type="region of interest" description="Disordered" evidence="1">
    <location>
        <begin position="339"/>
        <end position="441"/>
    </location>
</feature>
<keyword evidence="2" id="KW-1133">Transmembrane helix</keyword>
<evidence type="ECO:0000256" key="1">
    <source>
        <dbReference type="SAM" id="MobiDB-lite"/>
    </source>
</evidence>
<feature type="compositionally biased region" description="Polar residues" evidence="1">
    <location>
        <begin position="376"/>
        <end position="392"/>
    </location>
</feature>
<reference evidence="4 5" key="1">
    <citation type="submission" date="2024-04" db="EMBL/GenBank/DDBJ databases">
        <title>Human intestinal bacterial collection.</title>
        <authorList>
            <person name="Pauvert C."/>
            <person name="Hitch T.C.A."/>
            <person name="Clavel T."/>
        </authorList>
    </citation>
    <scope>NUCLEOTIDE SEQUENCE [LARGE SCALE GENOMIC DNA]</scope>
    <source>
        <strain evidence="4 5">CLA-AA-H145</strain>
    </source>
</reference>
<feature type="region of interest" description="Disordered" evidence="1">
    <location>
        <begin position="265"/>
        <end position="297"/>
    </location>
</feature>
<dbReference type="InterPro" id="IPR015655">
    <property type="entry name" value="PP2C"/>
</dbReference>
<dbReference type="EMBL" id="JBBNFP010000069">
    <property type="protein sequence ID" value="MEQ2487699.1"/>
    <property type="molecule type" value="Genomic_DNA"/>
</dbReference>
<organism evidence="4 5">
    <name type="scientific">Hallella faecis</name>
    <dbReference type="NCBI Taxonomy" id="2841596"/>
    <lineage>
        <taxon>Bacteria</taxon>
        <taxon>Pseudomonadati</taxon>
        <taxon>Bacteroidota</taxon>
        <taxon>Bacteroidia</taxon>
        <taxon>Bacteroidales</taxon>
        <taxon>Prevotellaceae</taxon>
        <taxon>Hallella</taxon>
    </lineage>
</organism>
<keyword evidence="5" id="KW-1185">Reference proteome</keyword>
<keyword evidence="2" id="KW-0812">Transmembrane</keyword>
<feature type="compositionally biased region" description="Basic and acidic residues" evidence="1">
    <location>
        <begin position="404"/>
        <end position="423"/>
    </location>
</feature>
<keyword evidence="2" id="KW-0472">Membrane</keyword>
<dbReference type="Gene3D" id="3.60.40.10">
    <property type="entry name" value="PPM-type phosphatase domain"/>
    <property type="match status" value="1"/>
</dbReference>
<dbReference type="SMART" id="SM00331">
    <property type="entry name" value="PP2C_SIG"/>
    <property type="match status" value="1"/>
</dbReference>
<dbReference type="InterPro" id="IPR001932">
    <property type="entry name" value="PPM-type_phosphatase-like_dom"/>
</dbReference>
<dbReference type="RefSeq" id="WP_215760775.1">
    <property type="nucleotide sequence ID" value="NZ_JAHKBE010000072.1"/>
</dbReference>
<dbReference type="SMART" id="SM00332">
    <property type="entry name" value="PP2Cc"/>
    <property type="match status" value="1"/>
</dbReference>
<feature type="transmembrane region" description="Helical" evidence="2">
    <location>
        <begin position="303"/>
        <end position="324"/>
    </location>
</feature>
<evidence type="ECO:0000313" key="4">
    <source>
        <dbReference type="EMBL" id="MEQ2487699.1"/>
    </source>
</evidence>
<protein>
    <submittedName>
        <fullName evidence="4">Protein phosphatase 2C domain-containing protein</fullName>
    </submittedName>
</protein>